<sequence length="107" mass="12207">MRGGWECMDWSSRGNGRLQEMAAWLHGLYMALSSIYWWPVTDLSLPICMELHSYVHACKGFTAFSELDGLLLEPWSTYNGCIRAISESISHTRVSFMDYLRIPVPAS</sequence>
<reference evidence="2 3" key="1">
    <citation type="submission" date="2024-01" db="EMBL/GenBank/DDBJ databases">
        <title>The genomes of 5 underutilized Papilionoideae crops provide insights into root nodulation and disease resistanc.</title>
        <authorList>
            <person name="Jiang F."/>
        </authorList>
    </citation>
    <scope>NUCLEOTIDE SEQUENCE [LARGE SCALE GENOMIC DNA]</scope>
    <source>
        <strain evidence="2">LVBAO_FW01</strain>
        <tissue evidence="2">Leaves</tissue>
    </source>
</reference>
<evidence type="ECO:0000256" key="1">
    <source>
        <dbReference type="SAM" id="Phobius"/>
    </source>
</evidence>
<proteinExistence type="predicted"/>
<feature type="transmembrane region" description="Helical" evidence="1">
    <location>
        <begin position="21"/>
        <end position="39"/>
    </location>
</feature>
<gene>
    <name evidence="2" type="ORF">VNO77_03113</name>
</gene>
<keyword evidence="1" id="KW-0472">Membrane</keyword>
<keyword evidence="1" id="KW-1133">Transmembrane helix</keyword>
<protein>
    <submittedName>
        <fullName evidence="2">Uncharacterized protein</fullName>
    </submittedName>
</protein>
<accession>A0AAN9R6I9</accession>
<evidence type="ECO:0000313" key="2">
    <source>
        <dbReference type="EMBL" id="KAK7361082.1"/>
    </source>
</evidence>
<keyword evidence="3" id="KW-1185">Reference proteome</keyword>
<dbReference type="EMBL" id="JAYMYQ010000001">
    <property type="protein sequence ID" value="KAK7361082.1"/>
    <property type="molecule type" value="Genomic_DNA"/>
</dbReference>
<evidence type="ECO:0000313" key="3">
    <source>
        <dbReference type="Proteomes" id="UP001367508"/>
    </source>
</evidence>
<dbReference type="AlphaFoldDB" id="A0AAN9R6I9"/>
<dbReference type="Proteomes" id="UP001367508">
    <property type="component" value="Unassembled WGS sequence"/>
</dbReference>
<keyword evidence="1" id="KW-0812">Transmembrane</keyword>
<organism evidence="2 3">
    <name type="scientific">Canavalia gladiata</name>
    <name type="common">Sword bean</name>
    <name type="synonym">Dolichos gladiatus</name>
    <dbReference type="NCBI Taxonomy" id="3824"/>
    <lineage>
        <taxon>Eukaryota</taxon>
        <taxon>Viridiplantae</taxon>
        <taxon>Streptophyta</taxon>
        <taxon>Embryophyta</taxon>
        <taxon>Tracheophyta</taxon>
        <taxon>Spermatophyta</taxon>
        <taxon>Magnoliopsida</taxon>
        <taxon>eudicotyledons</taxon>
        <taxon>Gunneridae</taxon>
        <taxon>Pentapetalae</taxon>
        <taxon>rosids</taxon>
        <taxon>fabids</taxon>
        <taxon>Fabales</taxon>
        <taxon>Fabaceae</taxon>
        <taxon>Papilionoideae</taxon>
        <taxon>50 kb inversion clade</taxon>
        <taxon>NPAAA clade</taxon>
        <taxon>indigoferoid/millettioid clade</taxon>
        <taxon>Phaseoleae</taxon>
        <taxon>Canavalia</taxon>
    </lineage>
</organism>
<name>A0AAN9R6I9_CANGL</name>
<comment type="caution">
    <text evidence="2">The sequence shown here is derived from an EMBL/GenBank/DDBJ whole genome shotgun (WGS) entry which is preliminary data.</text>
</comment>